<dbReference type="InterPro" id="IPR013078">
    <property type="entry name" value="His_Pase_superF_clade-1"/>
</dbReference>
<keyword evidence="2" id="KW-1185">Reference proteome</keyword>
<name>A0ABS1BHT6_9SPHI</name>
<reference evidence="1 2" key="1">
    <citation type="submission" date="2020-12" db="EMBL/GenBank/DDBJ databases">
        <title>Bacterial novel species Pedobacter sp. SD-b isolated from soil.</title>
        <authorList>
            <person name="Jung H.-Y."/>
        </authorList>
    </citation>
    <scope>NUCLEOTIDE SEQUENCE [LARGE SCALE GENOMIC DNA]</scope>
    <source>
        <strain evidence="1 2">SD-b</strain>
    </source>
</reference>
<dbReference type="Proteomes" id="UP000660024">
    <property type="component" value="Unassembled WGS sequence"/>
</dbReference>
<protein>
    <submittedName>
        <fullName evidence="1">Histidine phosphatase family protein</fullName>
    </submittedName>
</protein>
<dbReference type="PANTHER" id="PTHR47623:SF1">
    <property type="entry name" value="OS09G0287300 PROTEIN"/>
    <property type="match status" value="1"/>
</dbReference>
<dbReference type="Gene3D" id="3.40.50.1240">
    <property type="entry name" value="Phosphoglycerate mutase-like"/>
    <property type="match status" value="1"/>
</dbReference>
<organism evidence="1 2">
    <name type="scientific">Pedobacter segetis</name>
    <dbReference type="NCBI Taxonomy" id="2793069"/>
    <lineage>
        <taxon>Bacteria</taxon>
        <taxon>Pseudomonadati</taxon>
        <taxon>Bacteroidota</taxon>
        <taxon>Sphingobacteriia</taxon>
        <taxon>Sphingobacteriales</taxon>
        <taxon>Sphingobacteriaceae</taxon>
        <taxon>Pedobacter</taxon>
    </lineage>
</organism>
<dbReference type="RefSeq" id="WP_200585186.1">
    <property type="nucleotide sequence ID" value="NZ_JAEHFY010000006.1"/>
</dbReference>
<dbReference type="CDD" id="cd07067">
    <property type="entry name" value="HP_PGM_like"/>
    <property type="match status" value="1"/>
</dbReference>
<accession>A0ABS1BHT6</accession>
<sequence length="168" mass="18883">MNKQLLIVRHAKSDWNDPSINDFNRPLNSRGSKDAPLIGEKLLKKSFKPDLVISSPAKRALNTCEIVCQKIGIEKSKIITNSNVYEASSKQLLKIINQIDNQYDKVALFGHNNGVTDLTVYLSDADIFNIPTSGMVLISFAFDDWEMIGKGTGEVVFYEYPKNLIEED</sequence>
<proteinExistence type="predicted"/>
<evidence type="ECO:0000313" key="1">
    <source>
        <dbReference type="EMBL" id="MBK0382410.1"/>
    </source>
</evidence>
<dbReference type="SUPFAM" id="SSF53254">
    <property type="entry name" value="Phosphoglycerate mutase-like"/>
    <property type="match status" value="1"/>
</dbReference>
<dbReference type="EMBL" id="JAEHFY010000006">
    <property type="protein sequence ID" value="MBK0382410.1"/>
    <property type="molecule type" value="Genomic_DNA"/>
</dbReference>
<dbReference type="InterPro" id="IPR029033">
    <property type="entry name" value="His_PPase_superfam"/>
</dbReference>
<dbReference type="Pfam" id="PF00300">
    <property type="entry name" value="His_Phos_1"/>
    <property type="match status" value="1"/>
</dbReference>
<comment type="caution">
    <text evidence="1">The sequence shown here is derived from an EMBL/GenBank/DDBJ whole genome shotgun (WGS) entry which is preliminary data.</text>
</comment>
<gene>
    <name evidence="1" type="ORF">I5M32_05495</name>
</gene>
<dbReference type="PANTHER" id="PTHR47623">
    <property type="entry name" value="OS09G0287300 PROTEIN"/>
    <property type="match status" value="1"/>
</dbReference>
<evidence type="ECO:0000313" key="2">
    <source>
        <dbReference type="Proteomes" id="UP000660024"/>
    </source>
</evidence>